<evidence type="ECO:0000256" key="4">
    <source>
        <dbReference type="ARBA" id="ARBA00022989"/>
    </source>
</evidence>
<keyword evidence="5 7" id="KW-0472">Membrane</keyword>
<reference evidence="9" key="1">
    <citation type="submission" date="2020-08" db="EMBL/GenBank/DDBJ databases">
        <title>Genome public.</title>
        <authorList>
            <person name="Liu C."/>
            <person name="Sun Q."/>
        </authorList>
    </citation>
    <scope>NUCLEOTIDE SEQUENCE</scope>
    <source>
        <strain evidence="9">NSJ-28</strain>
    </source>
</reference>
<evidence type="ECO:0000256" key="1">
    <source>
        <dbReference type="ARBA" id="ARBA00004651"/>
    </source>
</evidence>
<feature type="region of interest" description="Disordered" evidence="6">
    <location>
        <begin position="746"/>
        <end position="770"/>
    </location>
</feature>
<proteinExistence type="predicted"/>
<keyword evidence="3 7" id="KW-0812">Transmembrane</keyword>
<dbReference type="Pfam" id="PF03176">
    <property type="entry name" value="MMPL"/>
    <property type="match status" value="2"/>
</dbReference>
<feature type="transmembrane region" description="Helical" evidence="7">
    <location>
        <begin position="280"/>
        <end position="305"/>
    </location>
</feature>
<keyword evidence="10" id="KW-1185">Reference proteome</keyword>
<gene>
    <name evidence="9" type="ORF">H8S45_07100</name>
</gene>
<evidence type="ECO:0000256" key="6">
    <source>
        <dbReference type="SAM" id="MobiDB-lite"/>
    </source>
</evidence>
<dbReference type="AlphaFoldDB" id="A0A923LVT3"/>
<evidence type="ECO:0000256" key="3">
    <source>
        <dbReference type="ARBA" id="ARBA00022692"/>
    </source>
</evidence>
<comment type="subcellular location">
    <subcellularLocation>
        <location evidence="1">Cell membrane</location>
        <topology evidence="1">Multi-pass membrane protein</topology>
    </subcellularLocation>
</comment>
<evidence type="ECO:0000313" key="10">
    <source>
        <dbReference type="Proteomes" id="UP000606499"/>
    </source>
</evidence>
<name>A0A923LVT3_9FIRM</name>
<sequence length="770" mass="85391">MVFFFVKRKGHSPVDLIIHSRRLIEKVFTVLIIFSLICIPMVGVNYDLTKYLPDSSPSAQALDIMEDEFTYPGMGRVMLEDVTLYEAKNVKDRIADVEGVDMVMWCDLETNIYGSSAFIDYTDIEDYYKDGKAYMDVIFLEKDSSSRTHKAVREIEQIVGDRGLVAGSAVSDTNLGPTINAEVARVMVLAVIIIYLILTLTTTSWFEPVLFLSVLGIAIIINMGSNIIFGEISFLSNAVGAVLQLACSMDYSIFLLHAFTEERANGAEPEQAMANALRSAVSSIGASGATTIVGFAAMVLMNFGIGPDMGLVLAKGIALSLVTVLLLMPALILRSQNIVAKTQHRPFVPKQWRGFGEFVYKVRKPILIVVMVLIVPCYVAQGMADFTYGNEAVANSPGTPVYEAEQRMNAEFGQSNMMLALVPLDSNVTEKAMSEELDSLPYVKYSLGLASVLPSGIPEDFLPESITGILHSEHWARVIINVRSAGESDAAFRYADEIRAVIDRYYPDEQTYLVGVTPSTQDIKEIIVPDNNRVNIVSLLGVALVVAITYKALLLPLVVLIPIECAIYINTALPYIYGQRTMYLGFIIVGCIQLGATIDYSILLTGNYLDARSQGDKREAAIRAVTVSAESILTSGLIIMTVAYGLFFLTSVEAVSGLGQLIGRGALISMILVLFLLPMCLMLFDRWIIKPDYAQKKHARMNRIRDKKLTLPTLSALHEQRLRLQEQIRENRRARHKAIRNRLMRLLHPQKPADTPDKADREEENNHVRK</sequence>
<feature type="compositionally biased region" description="Basic and acidic residues" evidence="6">
    <location>
        <begin position="754"/>
        <end position="770"/>
    </location>
</feature>
<organism evidence="9 10">
    <name type="scientific">Agathobaculum faecis</name>
    <dbReference type="NCBI Taxonomy" id="2763013"/>
    <lineage>
        <taxon>Bacteria</taxon>
        <taxon>Bacillati</taxon>
        <taxon>Bacillota</taxon>
        <taxon>Clostridia</taxon>
        <taxon>Eubacteriales</taxon>
        <taxon>Butyricicoccaceae</taxon>
        <taxon>Agathobaculum</taxon>
    </lineage>
</organism>
<feature type="transmembrane region" description="Helical" evidence="7">
    <location>
        <begin position="241"/>
        <end position="259"/>
    </location>
</feature>
<feature type="transmembrane region" description="Helical" evidence="7">
    <location>
        <begin position="583"/>
        <end position="603"/>
    </location>
</feature>
<dbReference type="EMBL" id="JACOPL010000005">
    <property type="protein sequence ID" value="MBC5725222.1"/>
    <property type="molecule type" value="Genomic_DNA"/>
</dbReference>
<dbReference type="Proteomes" id="UP000606499">
    <property type="component" value="Unassembled WGS sequence"/>
</dbReference>
<feature type="transmembrane region" description="Helical" evidence="7">
    <location>
        <begin position="624"/>
        <end position="649"/>
    </location>
</feature>
<evidence type="ECO:0000259" key="8">
    <source>
        <dbReference type="Pfam" id="PF03176"/>
    </source>
</evidence>
<comment type="caution">
    <text evidence="9">The sequence shown here is derived from an EMBL/GenBank/DDBJ whole genome shotgun (WGS) entry which is preliminary data.</text>
</comment>
<feature type="transmembrane region" description="Helical" evidence="7">
    <location>
        <begin position="311"/>
        <end position="333"/>
    </location>
</feature>
<dbReference type="SUPFAM" id="SSF82866">
    <property type="entry name" value="Multidrug efflux transporter AcrB transmembrane domain"/>
    <property type="match status" value="2"/>
</dbReference>
<dbReference type="GO" id="GO:0005886">
    <property type="term" value="C:plasma membrane"/>
    <property type="evidence" value="ECO:0007669"/>
    <property type="project" value="UniProtKB-SubCell"/>
</dbReference>
<dbReference type="PANTHER" id="PTHR33406:SF13">
    <property type="entry name" value="MEMBRANE PROTEIN YDFJ"/>
    <property type="match status" value="1"/>
</dbReference>
<evidence type="ECO:0000256" key="5">
    <source>
        <dbReference type="ARBA" id="ARBA00023136"/>
    </source>
</evidence>
<dbReference type="PANTHER" id="PTHR33406">
    <property type="entry name" value="MEMBRANE PROTEIN MJ1562-RELATED"/>
    <property type="match status" value="1"/>
</dbReference>
<feature type="transmembrane region" description="Helical" evidence="7">
    <location>
        <begin position="27"/>
        <end position="46"/>
    </location>
</feature>
<feature type="transmembrane region" description="Helical" evidence="7">
    <location>
        <begin position="183"/>
        <end position="202"/>
    </location>
</feature>
<evidence type="ECO:0000313" key="9">
    <source>
        <dbReference type="EMBL" id="MBC5725222.1"/>
    </source>
</evidence>
<keyword evidence="4 7" id="KW-1133">Transmembrane helix</keyword>
<feature type="transmembrane region" description="Helical" evidence="7">
    <location>
        <begin position="661"/>
        <end position="684"/>
    </location>
</feature>
<feature type="transmembrane region" description="Helical" evidence="7">
    <location>
        <begin position="209"/>
        <end position="229"/>
    </location>
</feature>
<feature type="domain" description="Membrane transport protein MMPL" evidence="8">
    <location>
        <begin position="473"/>
        <end position="696"/>
    </location>
</feature>
<evidence type="ECO:0000256" key="7">
    <source>
        <dbReference type="SAM" id="Phobius"/>
    </source>
</evidence>
<feature type="domain" description="Membrane transport protein MMPL" evidence="8">
    <location>
        <begin position="129"/>
        <end position="361"/>
    </location>
</feature>
<dbReference type="InterPro" id="IPR004869">
    <property type="entry name" value="MMPL_dom"/>
</dbReference>
<dbReference type="Gene3D" id="1.20.1640.10">
    <property type="entry name" value="Multidrug efflux transporter AcrB transmembrane domain"/>
    <property type="match status" value="2"/>
</dbReference>
<evidence type="ECO:0000256" key="2">
    <source>
        <dbReference type="ARBA" id="ARBA00022475"/>
    </source>
</evidence>
<keyword evidence="2" id="KW-1003">Cell membrane</keyword>
<dbReference type="InterPro" id="IPR050545">
    <property type="entry name" value="Mycobact_MmpL"/>
</dbReference>
<accession>A0A923LVT3</accession>
<protein>
    <submittedName>
        <fullName evidence="9">MMPL family transporter</fullName>
    </submittedName>
</protein>